<organism evidence="1 2">
    <name type="scientific">Parasedimentitalea denitrificans</name>
    <dbReference type="NCBI Taxonomy" id="2211118"/>
    <lineage>
        <taxon>Bacteria</taxon>
        <taxon>Pseudomonadati</taxon>
        <taxon>Pseudomonadota</taxon>
        <taxon>Alphaproteobacteria</taxon>
        <taxon>Rhodobacterales</taxon>
        <taxon>Paracoccaceae</taxon>
        <taxon>Parasedimentitalea</taxon>
    </lineage>
</organism>
<sequence length="124" mass="12515">MPLLSDAVLDAACNHLKTNGTMLHICSSEPANFAAIAAVELASAPVSLTGPAAGDVSGRKVTIPAITADTVDVTGSATHYALSNGVDELFATNTLKDPGTGNPTSIALSDAGNYNFNAMDLTIP</sequence>
<keyword evidence="2" id="KW-1185">Reference proteome</keyword>
<gene>
    <name evidence="1" type="ORF">DL239_20105</name>
</gene>
<dbReference type="Proteomes" id="UP001429564">
    <property type="component" value="Unassembled WGS sequence"/>
</dbReference>
<evidence type="ECO:0000313" key="1">
    <source>
        <dbReference type="EMBL" id="NIZ63274.1"/>
    </source>
</evidence>
<dbReference type="RefSeq" id="WP_167685866.1">
    <property type="nucleotide sequence ID" value="NZ_QHLQ01000034.1"/>
</dbReference>
<name>A0ABX0WEQ9_9RHOB</name>
<accession>A0ABX0WEQ9</accession>
<proteinExistence type="predicted"/>
<protein>
    <submittedName>
        <fullName evidence="1">Uncharacterized protein</fullName>
    </submittedName>
</protein>
<comment type="caution">
    <text evidence="1">The sequence shown here is derived from an EMBL/GenBank/DDBJ whole genome shotgun (WGS) entry which is preliminary data.</text>
</comment>
<reference evidence="1 2" key="1">
    <citation type="submission" date="2018-05" db="EMBL/GenBank/DDBJ databases">
        <authorList>
            <person name="Zhang Y.-J."/>
        </authorList>
    </citation>
    <scope>NUCLEOTIDE SEQUENCE [LARGE SCALE GENOMIC DNA]</scope>
    <source>
        <strain evidence="1 2">CY04</strain>
    </source>
</reference>
<evidence type="ECO:0000313" key="2">
    <source>
        <dbReference type="Proteomes" id="UP001429564"/>
    </source>
</evidence>
<feature type="non-terminal residue" evidence="1">
    <location>
        <position position="124"/>
    </location>
</feature>
<dbReference type="EMBL" id="QHLQ01000034">
    <property type="protein sequence ID" value="NIZ63274.1"/>
    <property type="molecule type" value="Genomic_DNA"/>
</dbReference>